<dbReference type="EMBL" id="MBUA01000012">
    <property type="protein sequence ID" value="MBC6491071.1"/>
    <property type="molecule type" value="Genomic_DNA"/>
</dbReference>
<reference evidence="2 3" key="1">
    <citation type="submission" date="2016-07" db="EMBL/GenBank/DDBJ databases">
        <title>Genome analysis of Flavihumibacter stibioxidans YS-17.</title>
        <authorList>
            <person name="Shi K."/>
            <person name="Han Y."/>
            <person name="Wang G."/>
        </authorList>
    </citation>
    <scope>NUCLEOTIDE SEQUENCE [LARGE SCALE GENOMIC DNA]</scope>
    <source>
        <strain evidence="2 3">YS-17</strain>
    </source>
</reference>
<organism evidence="2 3">
    <name type="scientific">Flavihumibacter stibioxidans</name>
    <dbReference type="NCBI Taxonomy" id="1834163"/>
    <lineage>
        <taxon>Bacteria</taxon>
        <taxon>Pseudomonadati</taxon>
        <taxon>Bacteroidota</taxon>
        <taxon>Chitinophagia</taxon>
        <taxon>Chitinophagales</taxon>
        <taxon>Chitinophagaceae</taxon>
        <taxon>Flavihumibacter</taxon>
    </lineage>
</organism>
<feature type="domain" description="Phosphatidic acid phosphatase type 2/haloperoxidase" evidence="1">
    <location>
        <begin position="328"/>
        <end position="428"/>
    </location>
</feature>
<dbReference type="Pfam" id="PF01569">
    <property type="entry name" value="PAP2"/>
    <property type="match status" value="1"/>
</dbReference>
<protein>
    <submittedName>
        <fullName evidence="2">Phosphoesterase PA-phosphatase</fullName>
    </submittedName>
</protein>
<dbReference type="SUPFAM" id="SSF48317">
    <property type="entry name" value="Acid phosphatase/Vanadium-dependent haloperoxidase"/>
    <property type="match status" value="1"/>
</dbReference>
<dbReference type="PANTHER" id="PTHR34599:SF2">
    <property type="entry name" value="TRAF-TYPE DOMAIN-CONTAINING PROTEIN"/>
    <property type="match status" value="1"/>
</dbReference>
<dbReference type="Proteomes" id="UP000765802">
    <property type="component" value="Unassembled WGS sequence"/>
</dbReference>
<dbReference type="PROSITE" id="PS51257">
    <property type="entry name" value="PROKAR_LIPOPROTEIN"/>
    <property type="match status" value="1"/>
</dbReference>
<comment type="caution">
    <text evidence="2">The sequence shown here is derived from an EMBL/GenBank/DDBJ whole genome shotgun (WGS) entry which is preliminary data.</text>
</comment>
<dbReference type="PANTHER" id="PTHR34599">
    <property type="entry name" value="PEROXIDASE-RELATED"/>
    <property type="match status" value="1"/>
</dbReference>
<evidence type="ECO:0000313" key="2">
    <source>
        <dbReference type="EMBL" id="MBC6491071.1"/>
    </source>
</evidence>
<dbReference type="InterPro" id="IPR036938">
    <property type="entry name" value="PAP2/HPO_sf"/>
</dbReference>
<dbReference type="CDD" id="cd03398">
    <property type="entry name" value="PAP2_haloperoxidase"/>
    <property type="match status" value="1"/>
</dbReference>
<sequence length="447" mass="49475">MRTSLLNKLTLGFLSATLMISCAGKKENYQSTLHDPHLFSKTVKKLNDVVLENNFPPMIATRNYVYSTIAAYEIVAAGDPAHYQSLSGQIRHMPAMPRPADTAVIDFPLAAMLALTKVGNAVTFPEGSLMGYYDELLNMADSLGMPSAKINGSKAFSDTIVATIMAWSKKDNYAQTRSATRYNVTNEAGRYVPTPPMYAQALEPHWAEIRTMVLDSASMCRAQNPPVFNVTDKNSRFYRDMMEVKQVGDSLTDEQKHIAEFWDDNPFKMNVSGHVMFATKKFSPPGHWMNIVGIAAKKAGADFNTTVTGYAKTAISLFDAFISCWEGKYSYNYIRPETVINQVVDPEWRPFIQTPPFPSFPSGHGTASASAAEAMSSVFGDQLSFTDTSLLEFGIANREIRSFRQAAAEAAMSRLYGGIHFRFDNELGAESGKKVGELVVSRLKMKK</sequence>
<dbReference type="Gene3D" id="1.10.606.20">
    <property type="match status" value="1"/>
</dbReference>
<dbReference type="InterPro" id="IPR052559">
    <property type="entry name" value="V-haloperoxidase"/>
</dbReference>
<dbReference type="InterPro" id="IPR000326">
    <property type="entry name" value="PAP2/HPO"/>
</dbReference>
<proteinExistence type="predicted"/>
<evidence type="ECO:0000313" key="3">
    <source>
        <dbReference type="Proteomes" id="UP000765802"/>
    </source>
</evidence>
<dbReference type="RefSeq" id="WP_246456869.1">
    <property type="nucleotide sequence ID" value="NZ_JBHULF010000014.1"/>
</dbReference>
<evidence type="ECO:0000259" key="1">
    <source>
        <dbReference type="Pfam" id="PF01569"/>
    </source>
</evidence>
<keyword evidence="3" id="KW-1185">Reference proteome</keyword>
<name>A0ABR7M7S1_9BACT</name>
<accession>A0ABR7M7S1</accession>
<gene>
    <name evidence="2" type="ORF">BC349_08515</name>
</gene>